<dbReference type="RefSeq" id="WP_091605909.1">
    <property type="nucleotide sequence ID" value="NZ_FMCX01000002.1"/>
</dbReference>
<proteinExistence type="predicted"/>
<keyword evidence="1" id="KW-0223">Dioxygenase</keyword>
<name>A0A1C4WQY9_9ACTN</name>
<dbReference type="AlphaFoldDB" id="A0A1C4WQY9"/>
<organism evidence="1 2">
    <name type="scientific">Micromonospora mirobrigensis</name>
    <dbReference type="NCBI Taxonomy" id="262898"/>
    <lineage>
        <taxon>Bacteria</taxon>
        <taxon>Bacillati</taxon>
        <taxon>Actinomycetota</taxon>
        <taxon>Actinomycetes</taxon>
        <taxon>Micromonosporales</taxon>
        <taxon>Micromonosporaceae</taxon>
        <taxon>Micromonospora</taxon>
    </lineage>
</organism>
<dbReference type="GO" id="GO:0005506">
    <property type="term" value="F:iron ion binding"/>
    <property type="evidence" value="ECO:0007669"/>
    <property type="project" value="UniProtKB-ARBA"/>
</dbReference>
<dbReference type="Pfam" id="PF05721">
    <property type="entry name" value="PhyH"/>
    <property type="match status" value="1"/>
</dbReference>
<dbReference type="InterPro" id="IPR008775">
    <property type="entry name" value="Phytyl_CoA_dOase-like"/>
</dbReference>
<protein>
    <submittedName>
        <fullName evidence="1">Phytanoyl-CoA dioxygenase (PhyH)</fullName>
    </submittedName>
</protein>
<evidence type="ECO:0000313" key="1">
    <source>
        <dbReference type="EMBL" id="SCE98321.1"/>
    </source>
</evidence>
<dbReference type="PANTHER" id="PTHR20883">
    <property type="entry name" value="PHYTANOYL-COA DIOXYGENASE DOMAIN CONTAINING 1"/>
    <property type="match status" value="1"/>
</dbReference>
<keyword evidence="1" id="KW-0560">Oxidoreductase</keyword>
<dbReference type="STRING" id="262898.GA0070564_102433"/>
<dbReference type="SUPFAM" id="SSF51197">
    <property type="entry name" value="Clavaminate synthase-like"/>
    <property type="match status" value="1"/>
</dbReference>
<evidence type="ECO:0000313" key="2">
    <source>
        <dbReference type="Proteomes" id="UP000199504"/>
    </source>
</evidence>
<dbReference type="Proteomes" id="UP000199504">
    <property type="component" value="Unassembled WGS sequence"/>
</dbReference>
<gene>
    <name evidence="1" type="ORF">GA0070564_102433</name>
</gene>
<reference evidence="2" key="1">
    <citation type="submission" date="2016-06" db="EMBL/GenBank/DDBJ databases">
        <authorList>
            <person name="Varghese N."/>
            <person name="Submissions Spin"/>
        </authorList>
    </citation>
    <scope>NUCLEOTIDE SEQUENCE [LARGE SCALE GENOMIC DNA]</scope>
    <source>
        <strain evidence="2">DSM 44830</strain>
    </source>
</reference>
<dbReference type="EMBL" id="FMCX01000002">
    <property type="protein sequence ID" value="SCE98321.1"/>
    <property type="molecule type" value="Genomic_DNA"/>
</dbReference>
<sequence length="279" mass="31179">MTTTLPTRPETTGADLRAQFLDRGYLLLRGVLDADGVARARELIADRLTGRGEEEMLTSEFLQIRELAEIPLRDEVVSTVRRLVDGPPALYPNCTARKNVYVPLHVDDTFVGPGREYAWEPDFVHVQGGLYLQDNDPVTGGAIDVVRGSHLMSFDGYGRVPADFDTPNWTVGASSLRETLDIRAGDVVLWHGRLMHASTPVQVKVDRQKYGVFFSYGRQDLRDNSRFLTNLAANRVRTMNGISGVIPRLAEIARLRFPNDFPDWFRCRAASAGIHVPTL</sequence>
<dbReference type="GO" id="GO:0016706">
    <property type="term" value="F:2-oxoglutarate-dependent dioxygenase activity"/>
    <property type="evidence" value="ECO:0007669"/>
    <property type="project" value="UniProtKB-ARBA"/>
</dbReference>
<dbReference type="OrthoDB" id="4309122at2"/>
<dbReference type="Gene3D" id="2.60.120.620">
    <property type="entry name" value="q2cbj1_9rhob like domain"/>
    <property type="match status" value="1"/>
</dbReference>
<dbReference type="PANTHER" id="PTHR20883:SF46">
    <property type="entry name" value="PHYTANOYL-COA HYDROXYLASE"/>
    <property type="match status" value="1"/>
</dbReference>
<keyword evidence="2" id="KW-1185">Reference proteome</keyword>
<accession>A0A1C4WQY9</accession>